<dbReference type="Proteomes" id="UP000244722">
    <property type="component" value="Unassembled WGS sequence"/>
</dbReference>
<accession>A0A2T6ZYX1</accession>
<proteinExistence type="predicted"/>
<dbReference type="EMBL" id="NESQ01000059">
    <property type="protein sequence ID" value="PUU80699.1"/>
    <property type="molecule type" value="Genomic_DNA"/>
</dbReference>
<sequence length="208" mass="23226">MASATPINPHKLPSPLRPGLTVSCMIKVPIPMHRLVPKASRILAFLRPNPCQGSVTFGTCLELNYNPLRLEFLGHCPATDRPRGAEQVCFSIRPDFHIQPLDPIRRRQGALDLVGLAYIYPITNRHLDSITLHSYTRAVCPKFQCLQEYRLFYKWPASPLKAFVRNLGGCFVTLAKKTCHNSQLLPPSPNPPHISTTFHGIGPAPLAY</sequence>
<evidence type="ECO:0000313" key="1">
    <source>
        <dbReference type="EMBL" id="PUU80699.1"/>
    </source>
</evidence>
<comment type="caution">
    <text evidence="1">The sequence shown here is derived from an EMBL/GenBank/DDBJ whole genome shotgun (WGS) entry which is preliminary data.</text>
</comment>
<keyword evidence="2" id="KW-1185">Reference proteome</keyword>
<evidence type="ECO:0000313" key="2">
    <source>
        <dbReference type="Proteomes" id="UP000244722"/>
    </source>
</evidence>
<protein>
    <submittedName>
        <fullName evidence="1">Uncharacterized protein</fullName>
    </submittedName>
</protein>
<gene>
    <name evidence="1" type="ORF">B9Z19DRAFT_700747</name>
</gene>
<reference evidence="1 2" key="1">
    <citation type="submission" date="2017-04" db="EMBL/GenBank/DDBJ databases">
        <title>Draft genome sequence of Tuber borchii Vittad., a whitish edible truffle.</title>
        <authorList>
            <consortium name="DOE Joint Genome Institute"/>
            <person name="Murat C."/>
            <person name="Kuo A."/>
            <person name="Barry K.W."/>
            <person name="Clum A."/>
            <person name="Dockter R.B."/>
            <person name="Fauchery L."/>
            <person name="Iotti M."/>
            <person name="Kohler A."/>
            <person name="Labutti K."/>
            <person name="Lindquist E.A."/>
            <person name="Lipzen A."/>
            <person name="Ohm R.A."/>
            <person name="Wang M."/>
            <person name="Grigoriev I.V."/>
            <person name="Zambonelli A."/>
            <person name="Martin F.M."/>
        </authorList>
    </citation>
    <scope>NUCLEOTIDE SEQUENCE [LARGE SCALE GENOMIC DNA]</scope>
    <source>
        <strain evidence="1 2">Tbo3840</strain>
    </source>
</reference>
<organism evidence="1 2">
    <name type="scientific">Tuber borchii</name>
    <name type="common">White truffle</name>
    <dbReference type="NCBI Taxonomy" id="42251"/>
    <lineage>
        <taxon>Eukaryota</taxon>
        <taxon>Fungi</taxon>
        <taxon>Dikarya</taxon>
        <taxon>Ascomycota</taxon>
        <taxon>Pezizomycotina</taxon>
        <taxon>Pezizomycetes</taxon>
        <taxon>Pezizales</taxon>
        <taxon>Tuberaceae</taxon>
        <taxon>Tuber</taxon>
    </lineage>
</organism>
<name>A0A2T6ZYX1_TUBBO</name>
<dbReference type="AlphaFoldDB" id="A0A2T6ZYX1"/>